<dbReference type="AlphaFoldDB" id="A0A1J1HT61"/>
<evidence type="ECO:0000313" key="4">
    <source>
        <dbReference type="EMBL" id="CRK90746.1"/>
    </source>
</evidence>
<reference evidence="4 5" key="1">
    <citation type="submission" date="2015-04" db="EMBL/GenBank/DDBJ databases">
        <authorList>
            <person name="Syromyatnikov M.Y."/>
            <person name="Popov V.N."/>
        </authorList>
    </citation>
    <scope>NUCLEOTIDE SEQUENCE [LARGE SCALE GENOMIC DNA]</scope>
</reference>
<comment type="subcellular location">
    <subcellularLocation>
        <location evidence="1">Secreted</location>
    </subcellularLocation>
</comment>
<evidence type="ECO:0000256" key="2">
    <source>
        <dbReference type="ARBA" id="ARBA00022525"/>
    </source>
</evidence>
<dbReference type="Proteomes" id="UP000183832">
    <property type="component" value="Unassembled WGS sequence"/>
</dbReference>
<organism evidence="4 5">
    <name type="scientific">Clunio marinus</name>
    <dbReference type="NCBI Taxonomy" id="568069"/>
    <lineage>
        <taxon>Eukaryota</taxon>
        <taxon>Metazoa</taxon>
        <taxon>Ecdysozoa</taxon>
        <taxon>Arthropoda</taxon>
        <taxon>Hexapoda</taxon>
        <taxon>Insecta</taxon>
        <taxon>Pterygota</taxon>
        <taxon>Neoptera</taxon>
        <taxon>Endopterygota</taxon>
        <taxon>Diptera</taxon>
        <taxon>Nematocera</taxon>
        <taxon>Chironomoidea</taxon>
        <taxon>Chironomidae</taxon>
        <taxon>Clunio</taxon>
    </lineage>
</organism>
<keyword evidence="2" id="KW-0964">Secreted</keyword>
<name>A0A1J1HT61_9DIPT</name>
<sequence>MIPRSCPSTKPHFNPITCKCECNIALISCFGVSRKCQCECPARECGINSHFALNPKTCQCECLLKKCESPLILDEKNCRCRVCDKGVNTAL</sequence>
<evidence type="ECO:0000256" key="1">
    <source>
        <dbReference type="ARBA" id="ARBA00004613"/>
    </source>
</evidence>
<keyword evidence="3" id="KW-0732">Signal</keyword>
<dbReference type="Pfam" id="PF03128">
    <property type="entry name" value="CXCXC"/>
    <property type="match status" value="1"/>
</dbReference>
<dbReference type="EMBL" id="CVRI01000020">
    <property type="protein sequence ID" value="CRK90746.1"/>
    <property type="molecule type" value="Genomic_DNA"/>
</dbReference>
<gene>
    <name evidence="4" type="ORF">CLUMA_CG004438</name>
</gene>
<accession>A0A1J1HT61</accession>
<dbReference type="GO" id="GO:0005576">
    <property type="term" value="C:extracellular region"/>
    <property type="evidence" value="ECO:0007669"/>
    <property type="project" value="UniProtKB-SubCell"/>
</dbReference>
<keyword evidence="5" id="KW-1185">Reference proteome</keyword>
<dbReference type="InterPro" id="IPR004153">
    <property type="entry name" value="CXCXC_repeat"/>
</dbReference>
<evidence type="ECO:0000313" key="5">
    <source>
        <dbReference type="Proteomes" id="UP000183832"/>
    </source>
</evidence>
<protein>
    <submittedName>
        <fullName evidence="4">CLUMA_CG004438, isoform A</fullName>
    </submittedName>
</protein>
<proteinExistence type="predicted"/>
<evidence type="ECO:0000256" key="3">
    <source>
        <dbReference type="ARBA" id="ARBA00022729"/>
    </source>
</evidence>